<dbReference type="Proteomes" id="UP001056120">
    <property type="component" value="Linkage Group LG02"/>
</dbReference>
<reference evidence="1 2" key="2">
    <citation type="journal article" date="2022" name="Mol. Ecol. Resour.">
        <title>The genomes of chicory, endive, great burdock and yacon provide insights into Asteraceae paleo-polyploidization history and plant inulin production.</title>
        <authorList>
            <person name="Fan W."/>
            <person name="Wang S."/>
            <person name="Wang H."/>
            <person name="Wang A."/>
            <person name="Jiang F."/>
            <person name="Liu H."/>
            <person name="Zhao H."/>
            <person name="Xu D."/>
            <person name="Zhang Y."/>
        </authorList>
    </citation>
    <scope>NUCLEOTIDE SEQUENCE [LARGE SCALE GENOMIC DNA]</scope>
    <source>
        <strain evidence="2">cv. Yunnan</strain>
        <tissue evidence="1">Leaves</tissue>
    </source>
</reference>
<name>A0ACB9JXV1_9ASTR</name>
<organism evidence="1 2">
    <name type="scientific">Smallanthus sonchifolius</name>
    <dbReference type="NCBI Taxonomy" id="185202"/>
    <lineage>
        <taxon>Eukaryota</taxon>
        <taxon>Viridiplantae</taxon>
        <taxon>Streptophyta</taxon>
        <taxon>Embryophyta</taxon>
        <taxon>Tracheophyta</taxon>
        <taxon>Spermatophyta</taxon>
        <taxon>Magnoliopsida</taxon>
        <taxon>eudicotyledons</taxon>
        <taxon>Gunneridae</taxon>
        <taxon>Pentapetalae</taxon>
        <taxon>asterids</taxon>
        <taxon>campanulids</taxon>
        <taxon>Asterales</taxon>
        <taxon>Asteraceae</taxon>
        <taxon>Asteroideae</taxon>
        <taxon>Heliantheae alliance</taxon>
        <taxon>Millerieae</taxon>
        <taxon>Smallanthus</taxon>
    </lineage>
</organism>
<keyword evidence="2" id="KW-1185">Reference proteome</keyword>
<accession>A0ACB9JXV1</accession>
<evidence type="ECO:0000313" key="1">
    <source>
        <dbReference type="EMBL" id="KAI3824862.1"/>
    </source>
</evidence>
<sequence length="185" mass="20653">MDKKQVAIVGAGVSGLLACKYRLSKGFHPIVFDTEPDIGGVWAKTIKTTTLQTPKTLYQFSDFPWPTSVTDVFPTGQQILDYLRSYATHFGLIPHIQFHSRVKGISYDGPSSETWSLWNGTGEPFPPEGKWNVTVESTQTAITQVYTVDFVILCLGRFRGFCDSMPGKIQGCSKHTGIPYRKRAR</sequence>
<evidence type="ECO:0000313" key="2">
    <source>
        <dbReference type="Proteomes" id="UP001056120"/>
    </source>
</evidence>
<gene>
    <name evidence="1" type="ORF">L1987_06334</name>
</gene>
<comment type="caution">
    <text evidence="1">The sequence shown here is derived from an EMBL/GenBank/DDBJ whole genome shotgun (WGS) entry which is preliminary data.</text>
</comment>
<protein>
    <submittedName>
        <fullName evidence="1">Uncharacterized protein</fullName>
    </submittedName>
</protein>
<proteinExistence type="predicted"/>
<dbReference type="EMBL" id="CM042019">
    <property type="protein sequence ID" value="KAI3824862.1"/>
    <property type="molecule type" value="Genomic_DNA"/>
</dbReference>
<reference evidence="2" key="1">
    <citation type="journal article" date="2022" name="Mol. Ecol. Resour.">
        <title>The genomes of chicory, endive, great burdock and yacon provide insights into Asteraceae palaeo-polyploidization history and plant inulin production.</title>
        <authorList>
            <person name="Fan W."/>
            <person name="Wang S."/>
            <person name="Wang H."/>
            <person name="Wang A."/>
            <person name="Jiang F."/>
            <person name="Liu H."/>
            <person name="Zhao H."/>
            <person name="Xu D."/>
            <person name="Zhang Y."/>
        </authorList>
    </citation>
    <scope>NUCLEOTIDE SEQUENCE [LARGE SCALE GENOMIC DNA]</scope>
    <source>
        <strain evidence="2">cv. Yunnan</strain>
    </source>
</reference>